<reference evidence="2 3" key="1">
    <citation type="journal article" date="2008" name="Nat. Biotechnol.">
        <title>Genome sequencing and analysis of the biomass-degrading fungus Trichoderma reesei (syn. Hypocrea jecorina).</title>
        <authorList>
            <person name="Martinez D."/>
            <person name="Berka R.M."/>
            <person name="Henrissat B."/>
            <person name="Saloheimo M."/>
            <person name="Arvas M."/>
            <person name="Baker S.E."/>
            <person name="Chapman J."/>
            <person name="Chertkov O."/>
            <person name="Coutinho P.M."/>
            <person name="Cullen D."/>
            <person name="Danchin E.G."/>
            <person name="Grigoriev I.V."/>
            <person name="Harris P."/>
            <person name="Jackson M."/>
            <person name="Kubicek C.P."/>
            <person name="Han C.S."/>
            <person name="Ho I."/>
            <person name="Larrondo L.F."/>
            <person name="de Leon A.L."/>
            <person name="Magnuson J.K."/>
            <person name="Merino S."/>
            <person name="Misra M."/>
            <person name="Nelson B."/>
            <person name="Putnam N."/>
            <person name="Robbertse B."/>
            <person name="Salamov A.A."/>
            <person name="Schmoll M."/>
            <person name="Terry A."/>
            <person name="Thayer N."/>
            <person name="Westerholm-Parvinen A."/>
            <person name="Schoch C.L."/>
            <person name="Yao J."/>
            <person name="Barabote R."/>
            <person name="Nelson M.A."/>
            <person name="Detter C."/>
            <person name="Bruce D."/>
            <person name="Kuske C.R."/>
            <person name="Xie G."/>
            <person name="Richardson P."/>
            <person name="Rokhsar D.S."/>
            <person name="Lucas S.M."/>
            <person name="Rubin E.M."/>
            <person name="Dunn-Coleman N."/>
            <person name="Ward M."/>
            <person name="Brettin T.S."/>
        </authorList>
    </citation>
    <scope>NUCLEOTIDE SEQUENCE [LARGE SCALE GENOMIC DNA]</scope>
    <source>
        <strain evidence="2 3">QM6a</strain>
    </source>
</reference>
<protein>
    <submittedName>
        <fullName evidence="2">Predicted protein</fullName>
    </submittedName>
</protein>
<evidence type="ECO:0000313" key="2">
    <source>
        <dbReference type="EMBL" id="EGR52832.1"/>
    </source>
</evidence>
<feature type="compositionally biased region" description="Pro residues" evidence="1">
    <location>
        <begin position="505"/>
        <end position="535"/>
    </location>
</feature>
<dbReference type="RefSeq" id="XP_006961680.1">
    <property type="nucleotide sequence ID" value="XM_006961618.1"/>
</dbReference>
<accession>G0R883</accession>
<gene>
    <name evidence="2" type="ORF">TRIREDRAFT_102772</name>
</gene>
<dbReference type="HOGENOM" id="CLU_290707_0_0_1"/>
<feature type="compositionally biased region" description="Low complexity" evidence="1">
    <location>
        <begin position="493"/>
        <end position="504"/>
    </location>
</feature>
<evidence type="ECO:0000256" key="1">
    <source>
        <dbReference type="SAM" id="MobiDB-lite"/>
    </source>
</evidence>
<sequence length="1052" mass="113541">MSEMAPFSQAGINMQYLDRATMLHSSYTQKTNPLFAGLITPPDTPIRSVDSSAPQSPTSSTLEASRSFGSTNDVQKAMEALSVAIRSASVESFGQDASVASSAAVSPSVALFDLENVREDIYSIVEHTVEAKMSDAMGPLRLNINKLDDSLEAIRHREDALNNLESHLRREHTDIREQNDTLSRQIDLHYRTIEQNVEEFKSQSKTMNTLIGAQADQSKIMSTMIGAQADMLGHLSQLINNLPVAINQVVHNAVQQQAQLAIRDIMFAQQQAMFSVSDVSGARKSVSSDGSSSQCTCMHHRLDIESMASTHNKTVSIAQPSPRSCSNWPIGLPATGAEQQNVSASHVSPTTPISLLASDSCHTSLKGPIHQNFKSLLQKNEKNENFGFPNWVGSIYSALPHSSSFFPSLTALRFFTPDTCIATFHFPRQLQATLTSSSFKILQTPAQLSKINSFIDTLNLVIAIMGSSKKAPAPKKDQLAAVHSASAALKSAQALQTAKATKAPGPAPKAPGPAPKAPGPAPKAPPPAPKAPGPAPTETGFTHHLPTKAQIAANGRRPGRNLVLWQRPRMAEKVLHCLIYEMELMDMRVSWDNIAHRLRPGTSGSSLKQYIHRSRNGLVSEGHVVAPLFKRGKPYDPTIRGYVRDVNEDGDIIVRAVGYGEYIEDPRVNEPDALAVLAQVKAQLEAHEASDVEGAEDFDFEEDISPGTCFTIPDDANNAMPPSPTPARHAAPRQSVFATEHVAEPQDLQFPAGQAMLAQEAIAPVPVDQVADISAANVWADNIQVGLLIYQCHGLTTVTNREQELQNFDANTLFQLGIGFDFADPVETNSAAQTSAAVTESPILVTQSDAPTNPSPVAFTQASPETTSISQAPLELGLNSGFPADTTATLFQEFGAGYPFVLGSETLHDPFSIPAATQPYQAQVNPGGQYVQQQAQQQAQQQVQQQVQQPLDDSWFWDNSLNLLQDQLFTPSQTNASLSQYDFSMPSTLLSSLPSSMSTTMAPVMPSTVGPVMTPAFANVMTPAMTPSPEHKGAETVSDAGMAQLLQFNETH</sequence>
<dbReference type="KEGG" id="tre:TRIREDRAFT_102772"/>
<keyword evidence="3" id="KW-1185">Reference proteome</keyword>
<organism evidence="3">
    <name type="scientific">Hypocrea jecorina (strain QM6a)</name>
    <name type="common">Trichoderma reesei</name>
    <dbReference type="NCBI Taxonomy" id="431241"/>
    <lineage>
        <taxon>Eukaryota</taxon>
        <taxon>Fungi</taxon>
        <taxon>Dikarya</taxon>
        <taxon>Ascomycota</taxon>
        <taxon>Pezizomycotina</taxon>
        <taxon>Sordariomycetes</taxon>
        <taxon>Hypocreomycetidae</taxon>
        <taxon>Hypocreales</taxon>
        <taxon>Hypocreaceae</taxon>
        <taxon>Trichoderma</taxon>
    </lineage>
</organism>
<dbReference type="GeneID" id="18480462"/>
<evidence type="ECO:0000313" key="3">
    <source>
        <dbReference type="Proteomes" id="UP000008984"/>
    </source>
</evidence>
<dbReference type="STRING" id="431241.G0R883"/>
<dbReference type="EMBL" id="GL985056">
    <property type="protein sequence ID" value="EGR52832.1"/>
    <property type="molecule type" value="Genomic_DNA"/>
</dbReference>
<dbReference type="eggNOG" id="ENOG502T15E">
    <property type="taxonomic scope" value="Eukaryota"/>
</dbReference>
<dbReference type="AlphaFoldDB" id="G0R883"/>
<feature type="region of interest" description="Disordered" evidence="1">
    <location>
        <begin position="493"/>
        <end position="541"/>
    </location>
</feature>
<feature type="region of interest" description="Disordered" evidence="1">
    <location>
        <begin position="38"/>
        <end position="70"/>
    </location>
</feature>
<name>G0R883_HYPJQ</name>
<dbReference type="OrthoDB" id="3903267at2759"/>
<dbReference type="VEuPathDB" id="FungiDB:TRIREDRAFT_102772"/>
<feature type="compositionally biased region" description="Polar residues" evidence="1">
    <location>
        <begin position="49"/>
        <end position="70"/>
    </location>
</feature>
<proteinExistence type="predicted"/>
<dbReference type="Proteomes" id="UP000008984">
    <property type="component" value="Unassembled WGS sequence"/>
</dbReference>